<reference evidence="1" key="1">
    <citation type="submission" date="2019-04" db="EMBL/GenBank/DDBJ databases">
        <title>Microbes associate with the intestines of laboratory mice.</title>
        <authorList>
            <person name="Navarre W."/>
            <person name="Wong E."/>
            <person name="Huang K."/>
            <person name="Tropini C."/>
            <person name="Ng K."/>
            <person name="Yu B."/>
        </authorList>
    </citation>
    <scope>NUCLEOTIDE SEQUENCE</scope>
    <source>
        <strain evidence="1">NM01_1-7b</strain>
    </source>
</reference>
<protein>
    <submittedName>
        <fullName evidence="1">VanZ family protein</fullName>
    </submittedName>
</protein>
<keyword evidence="2" id="KW-1185">Reference proteome</keyword>
<comment type="caution">
    <text evidence="1">The sequence shown here is derived from an EMBL/GenBank/DDBJ whole genome shotgun (WGS) entry which is preliminary data.</text>
</comment>
<name>A0AC61RZL9_9FIRM</name>
<accession>A0AC61RZL9</accession>
<evidence type="ECO:0000313" key="2">
    <source>
        <dbReference type="Proteomes" id="UP000304953"/>
    </source>
</evidence>
<proteinExistence type="predicted"/>
<organism evidence="1 2">
    <name type="scientific">Petralouisia muris</name>
    <dbReference type="NCBI Taxonomy" id="3032872"/>
    <lineage>
        <taxon>Bacteria</taxon>
        <taxon>Bacillati</taxon>
        <taxon>Bacillota</taxon>
        <taxon>Clostridia</taxon>
        <taxon>Lachnospirales</taxon>
        <taxon>Lachnospiraceae</taxon>
        <taxon>Petralouisia</taxon>
    </lineage>
</organism>
<sequence>MKKFLTGFLALVWMVVIFAFSAQDASESSQTSQSVSYRIAEWQSRLFGQEKTEEDLLEQAEGMQLVIRKGAHMSEYALLAVLLALHLGCYSFSGKKAALLALGAAAGYAATDEFHQLFVPGRAGRITDVCIDGIGSLAGVIFYLAVFSRKKRESSEE</sequence>
<dbReference type="EMBL" id="SRYA01000008">
    <property type="protein sequence ID" value="TGY97338.1"/>
    <property type="molecule type" value="Genomic_DNA"/>
</dbReference>
<evidence type="ECO:0000313" key="1">
    <source>
        <dbReference type="EMBL" id="TGY97338.1"/>
    </source>
</evidence>
<dbReference type="Proteomes" id="UP000304953">
    <property type="component" value="Unassembled WGS sequence"/>
</dbReference>
<gene>
    <name evidence="1" type="ORF">E5329_05365</name>
</gene>